<evidence type="ECO:0000256" key="1">
    <source>
        <dbReference type="SAM" id="MobiDB-lite"/>
    </source>
</evidence>
<gene>
    <name evidence="2" type="ORF">Ate02nite_78260</name>
</gene>
<dbReference type="AlphaFoldDB" id="A0A919NTS9"/>
<dbReference type="EMBL" id="BOMY01000050">
    <property type="protein sequence ID" value="GIF25096.1"/>
    <property type="molecule type" value="Genomic_DNA"/>
</dbReference>
<name>A0A919NTS9_9ACTN</name>
<evidence type="ECO:0000313" key="3">
    <source>
        <dbReference type="Proteomes" id="UP000623608"/>
    </source>
</evidence>
<comment type="caution">
    <text evidence="2">The sequence shown here is derived from an EMBL/GenBank/DDBJ whole genome shotgun (WGS) entry which is preliminary data.</text>
</comment>
<protein>
    <submittedName>
        <fullName evidence="2">Uncharacterized protein</fullName>
    </submittedName>
</protein>
<sequence>MVADGLGAADDGDGAAEEGNGAAEVGVVAAASTESFAQAELNSNPERTVAAARTREGVRTNSSCNDVKVLAC</sequence>
<proteinExistence type="predicted"/>
<reference evidence="2" key="1">
    <citation type="submission" date="2021-01" db="EMBL/GenBank/DDBJ databases">
        <title>Whole genome shotgun sequence of Actinoplanes tereljensis NBRC 105297.</title>
        <authorList>
            <person name="Komaki H."/>
            <person name="Tamura T."/>
        </authorList>
    </citation>
    <scope>NUCLEOTIDE SEQUENCE</scope>
    <source>
        <strain evidence="2">NBRC 105297</strain>
    </source>
</reference>
<accession>A0A919NTS9</accession>
<feature type="region of interest" description="Disordered" evidence="1">
    <location>
        <begin position="1"/>
        <end position="21"/>
    </location>
</feature>
<dbReference type="Proteomes" id="UP000623608">
    <property type="component" value="Unassembled WGS sequence"/>
</dbReference>
<organism evidence="2 3">
    <name type="scientific">Paractinoplanes tereljensis</name>
    <dbReference type="NCBI Taxonomy" id="571912"/>
    <lineage>
        <taxon>Bacteria</taxon>
        <taxon>Bacillati</taxon>
        <taxon>Actinomycetota</taxon>
        <taxon>Actinomycetes</taxon>
        <taxon>Micromonosporales</taxon>
        <taxon>Micromonosporaceae</taxon>
        <taxon>Paractinoplanes</taxon>
    </lineage>
</organism>
<evidence type="ECO:0000313" key="2">
    <source>
        <dbReference type="EMBL" id="GIF25096.1"/>
    </source>
</evidence>
<keyword evidence="3" id="KW-1185">Reference proteome</keyword>